<sequence>MQNGGDICSLASDNYPEKLLQRIWQFRSNRDLCDVTLEADGVFFPAHKVILASASSYCKLLFGDPRADNTIRIKGVSAKGLHNVLDFIYSSKLSLSLSNIEDTLKAAEVLLVREAVKLCFQFLENGLNQNTCLDILNIVRKHGPEELKVKANGYIGHHYKHVPGHSGDLNLVDKKTLCEVLEREDVPGCSELELFHLVVSWLQHESSRLKEAGDILRRIRFPLIALEDLQTYVKETSIMKTDSNCFRYLQEALRYHSQLYAQPILHCEGATIRSSTESLLVLGGRTTNNQVCSNIWAQNQDGSSWSELGQMYAPVYNHCVAVINDFLFIIGGQTMFDPSGKHPSNEVFRFDPRTGSWLQIAAMLERRTRFHTEVIGERIIAVGGGSLLGHLTQSAEEYNPAENKWEYTSPFPVPVADHAGTTHKGILYISGGYSTNKTLNDVYSYLPRLKRWVVNRAMMYTRCDHGMATIGDKIFCVGGRTLNAVRPPHAQN</sequence>
<dbReference type="InterPro" id="IPR006652">
    <property type="entry name" value="Kelch_1"/>
</dbReference>
<reference evidence="4" key="1">
    <citation type="submission" date="2023-05" db="EMBL/GenBank/DDBJ databases">
        <authorList>
            <person name="Stuckert A."/>
        </authorList>
    </citation>
    <scope>NUCLEOTIDE SEQUENCE</scope>
</reference>
<evidence type="ECO:0000256" key="1">
    <source>
        <dbReference type="ARBA" id="ARBA00022441"/>
    </source>
</evidence>
<keyword evidence="1" id="KW-0880">Kelch repeat</keyword>
<dbReference type="SMART" id="SM00225">
    <property type="entry name" value="BTB"/>
    <property type="match status" value="1"/>
</dbReference>
<dbReference type="Pfam" id="PF07707">
    <property type="entry name" value="BACK"/>
    <property type="match status" value="1"/>
</dbReference>
<dbReference type="PROSITE" id="PS50097">
    <property type="entry name" value="BTB"/>
    <property type="match status" value="1"/>
</dbReference>
<comment type="caution">
    <text evidence="4">The sequence shown here is derived from an EMBL/GenBank/DDBJ whole genome shotgun (WGS) entry which is preliminary data.</text>
</comment>
<organism evidence="4 5">
    <name type="scientific">Staurois parvus</name>
    <dbReference type="NCBI Taxonomy" id="386267"/>
    <lineage>
        <taxon>Eukaryota</taxon>
        <taxon>Metazoa</taxon>
        <taxon>Chordata</taxon>
        <taxon>Craniata</taxon>
        <taxon>Vertebrata</taxon>
        <taxon>Euteleostomi</taxon>
        <taxon>Amphibia</taxon>
        <taxon>Batrachia</taxon>
        <taxon>Anura</taxon>
        <taxon>Neobatrachia</taxon>
        <taxon>Ranoidea</taxon>
        <taxon>Ranidae</taxon>
        <taxon>Staurois</taxon>
    </lineage>
</organism>
<dbReference type="Pfam" id="PF00651">
    <property type="entry name" value="BTB"/>
    <property type="match status" value="1"/>
</dbReference>
<evidence type="ECO:0000256" key="2">
    <source>
        <dbReference type="ARBA" id="ARBA00022737"/>
    </source>
</evidence>
<dbReference type="Gene3D" id="3.30.710.10">
    <property type="entry name" value="Potassium Channel Kv1.1, Chain A"/>
    <property type="match status" value="1"/>
</dbReference>
<dbReference type="SUPFAM" id="SSF117281">
    <property type="entry name" value="Kelch motif"/>
    <property type="match status" value="1"/>
</dbReference>
<evidence type="ECO:0000259" key="3">
    <source>
        <dbReference type="PROSITE" id="PS50097"/>
    </source>
</evidence>
<name>A0ABN9FDX3_9NEOB</name>
<protein>
    <recommendedName>
        <fullName evidence="3">BTB domain-containing protein</fullName>
    </recommendedName>
</protein>
<dbReference type="EMBL" id="CATNWA010016671">
    <property type="protein sequence ID" value="CAI9594456.1"/>
    <property type="molecule type" value="Genomic_DNA"/>
</dbReference>
<dbReference type="InterPro" id="IPR015915">
    <property type="entry name" value="Kelch-typ_b-propeller"/>
</dbReference>
<dbReference type="PANTHER" id="PTHR45632:SF15">
    <property type="entry name" value="BTB DOMAIN-CONTAINING PROTEIN"/>
    <property type="match status" value="1"/>
</dbReference>
<dbReference type="Gene3D" id="2.120.10.80">
    <property type="entry name" value="Kelch-type beta propeller"/>
    <property type="match status" value="1"/>
</dbReference>
<accession>A0ABN9FDX3</accession>
<evidence type="ECO:0000313" key="4">
    <source>
        <dbReference type="EMBL" id="CAI9594456.1"/>
    </source>
</evidence>
<dbReference type="Gene3D" id="1.25.40.420">
    <property type="match status" value="1"/>
</dbReference>
<feature type="domain" description="BTB" evidence="3">
    <location>
        <begin position="33"/>
        <end position="97"/>
    </location>
</feature>
<dbReference type="Pfam" id="PF24681">
    <property type="entry name" value="Kelch_KLHDC2_KLHL20_DRC7"/>
    <property type="match status" value="1"/>
</dbReference>
<keyword evidence="2" id="KW-0677">Repeat</keyword>
<dbReference type="InterPro" id="IPR000210">
    <property type="entry name" value="BTB/POZ_dom"/>
</dbReference>
<dbReference type="Proteomes" id="UP001162483">
    <property type="component" value="Unassembled WGS sequence"/>
</dbReference>
<dbReference type="SUPFAM" id="SSF54695">
    <property type="entry name" value="POZ domain"/>
    <property type="match status" value="1"/>
</dbReference>
<dbReference type="InterPro" id="IPR011705">
    <property type="entry name" value="BACK"/>
</dbReference>
<dbReference type="InterPro" id="IPR011333">
    <property type="entry name" value="SKP1/BTB/POZ_sf"/>
</dbReference>
<dbReference type="SMART" id="SM00612">
    <property type="entry name" value="Kelch"/>
    <property type="match status" value="4"/>
</dbReference>
<dbReference type="PANTHER" id="PTHR45632">
    <property type="entry name" value="LD33804P"/>
    <property type="match status" value="1"/>
</dbReference>
<gene>
    <name evidence="4" type="ORF">SPARVUS_LOCUS11731625</name>
</gene>
<keyword evidence="5" id="KW-1185">Reference proteome</keyword>
<evidence type="ECO:0000313" key="5">
    <source>
        <dbReference type="Proteomes" id="UP001162483"/>
    </source>
</evidence>
<proteinExistence type="predicted"/>
<dbReference type="SMART" id="SM00875">
    <property type="entry name" value="BACK"/>
    <property type="match status" value="1"/>
</dbReference>